<protein>
    <recommendedName>
        <fullName evidence="3">NERD domain-containing protein</fullName>
    </recommendedName>
</protein>
<sequence length="228" mass="24581">MTTFPVRPIPLSTPQIPALDALKEGPLDRVRRQREEKARIRQEAAGTRVANHLNQLGPSWQFVEWPHSVATTSAQTASAPGRAADTHGGFLAFGPGGVFSVTVVDIGAKRVLVAGDVVQIKGRRPAYIPAARKDAKRASKAISAAVGHTIPVVAVLALMGRGVVTVYGLPKDCVITTYRELHRALLGGGDRISALTAQKLSDVARNPWTWINEPANGYQWFTNGRHDE</sequence>
<keyword evidence="2" id="KW-1185">Reference proteome</keyword>
<accession>A0ABV8LFZ7</accession>
<dbReference type="RefSeq" id="WP_253759035.1">
    <property type="nucleotide sequence ID" value="NZ_JAMZDZ010000001.1"/>
</dbReference>
<evidence type="ECO:0000313" key="2">
    <source>
        <dbReference type="Proteomes" id="UP001595816"/>
    </source>
</evidence>
<dbReference type="Proteomes" id="UP001595816">
    <property type="component" value="Unassembled WGS sequence"/>
</dbReference>
<gene>
    <name evidence="1" type="ORF">ACFOZ4_01320</name>
</gene>
<dbReference type="EMBL" id="JBHSAY010000003">
    <property type="protein sequence ID" value="MFC4129249.1"/>
    <property type="molecule type" value="Genomic_DNA"/>
</dbReference>
<proteinExistence type="predicted"/>
<reference evidence="2" key="1">
    <citation type="journal article" date="2019" name="Int. J. Syst. Evol. Microbiol.">
        <title>The Global Catalogue of Microorganisms (GCM) 10K type strain sequencing project: providing services to taxonomists for standard genome sequencing and annotation.</title>
        <authorList>
            <consortium name="The Broad Institute Genomics Platform"/>
            <consortium name="The Broad Institute Genome Sequencing Center for Infectious Disease"/>
            <person name="Wu L."/>
            <person name="Ma J."/>
        </authorList>
    </citation>
    <scope>NUCLEOTIDE SEQUENCE [LARGE SCALE GENOMIC DNA]</scope>
    <source>
        <strain evidence="2">CGMCC 4.7289</strain>
    </source>
</reference>
<organism evidence="1 2">
    <name type="scientific">Hamadaea flava</name>
    <dbReference type="NCBI Taxonomy" id="1742688"/>
    <lineage>
        <taxon>Bacteria</taxon>
        <taxon>Bacillati</taxon>
        <taxon>Actinomycetota</taxon>
        <taxon>Actinomycetes</taxon>
        <taxon>Micromonosporales</taxon>
        <taxon>Micromonosporaceae</taxon>
        <taxon>Hamadaea</taxon>
    </lineage>
</organism>
<comment type="caution">
    <text evidence="1">The sequence shown here is derived from an EMBL/GenBank/DDBJ whole genome shotgun (WGS) entry which is preliminary data.</text>
</comment>
<name>A0ABV8LFZ7_9ACTN</name>
<evidence type="ECO:0008006" key="3">
    <source>
        <dbReference type="Google" id="ProtNLM"/>
    </source>
</evidence>
<evidence type="ECO:0000313" key="1">
    <source>
        <dbReference type="EMBL" id="MFC4129249.1"/>
    </source>
</evidence>